<dbReference type="EMBL" id="CP132507">
    <property type="protein sequence ID" value="WNO03848.1"/>
    <property type="molecule type" value="Genomic_DNA"/>
</dbReference>
<name>A0ABZ0AW65_9BURK</name>
<dbReference type="InterPro" id="IPR036188">
    <property type="entry name" value="FAD/NAD-bd_sf"/>
</dbReference>
<dbReference type="PANTHER" id="PTHR42923">
    <property type="entry name" value="PROTOPORPHYRINOGEN OXIDASE"/>
    <property type="match status" value="1"/>
</dbReference>
<protein>
    <submittedName>
        <fullName evidence="1">NAD(P)-binding protein</fullName>
    </submittedName>
</protein>
<accession>A0ABZ0AW65</accession>
<gene>
    <name evidence="1" type="ORF">RAN89_13110</name>
</gene>
<dbReference type="Proteomes" id="UP001302257">
    <property type="component" value="Chromosome"/>
</dbReference>
<reference evidence="1 2" key="1">
    <citation type="submission" date="2023-08" db="EMBL/GenBank/DDBJ databases">
        <title>Rhodoferax potami sp. nov. and Rhodoferax mekongensis sp. nov., isolated from the Mekong River in Thailand.</title>
        <authorList>
            <person name="Kitikhun S."/>
            <person name="Charoenyingcharoen P."/>
            <person name="Siriarchawattana P."/>
            <person name="Likhitrattanapisal S."/>
            <person name="Nilsakha T."/>
            <person name="Chanpet A."/>
            <person name="Rattanawaree P."/>
            <person name="Ingsriswang S."/>
        </authorList>
    </citation>
    <scope>NUCLEOTIDE SEQUENCE [LARGE SCALE GENOMIC DNA]</scope>
    <source>
        <strain evidence="1 2">TBRC 17307</strain>
    </source>
</reference>
<evidence type="ECO:0000313" key="2">
    <source>
        <dbReference type="Proteomes" id="UP001302257"/>
    </source>
</evidence>
<evidence type="ECO:0000313" key="1">
    <source>
        <dbReference type="EMBL" id="WNO03848.1"/>
    </source>
</evidence>
<keyword evidence="2" id="KW-1185">Reference proteome</keyword>
<proteinExistence type="predicted"/>
<dbReference type="Pfam" id="PF13450">
    <property type="entry name" value="NAD_binding_8"/>
    <property type="match status" value="1"/>
</dbReference>
<organism evidence="1 2">
    <name type="scientific">Rhodoferax mekongensis</name>
    <dbReference type="NCBI Taxonomy" id="3068341"/>
    <lineage>
        <taxon>Bacteria</taxon>
        <taxon>Pseudomonadati</taxon>
        <taxon>Pseudomonadota</taxon>
        <taxon>Betaproteobacteria</taxon>
        <taxon>Burkholderiales</taxon>
        <taxon>Comamonadaceae</taxon>
        <taxon>Rhodoferax</taxon>
    </lineage>
</organism>
<sequence>MSDVLEARGGAPATCKKVAILGGGISALTTAFELTSQPDWQQSLDITIYQMGWRLGGKCATARGEHMRIEEHGIHGFLGSYYNALPVMRRCYEALGRQPGQPLATFEEAFKPESFVLMWEYIDGKMSRWPFTSPRNDLIPGDLASLAKLQKVEHWVAATADVLDALLDHHASSHSALSLVQSAEWAVGRGLVKAAVAVLQSESVVLHGADSVLWKALDAAWDWVRNAAERLAEGNTELRRLLIVAEFLLAILRGCIKDEVATKGFDQLDDENFSDWLIRHGASVMVASSPMALNTVNLSYQYPKGDTARTALMGAGCYLHWTLRSFAYAGAFAWLFEAGTGETVIAPLYEVLKKRGVKFEFFHKVEGVHLNAQRDAVESVRFGVQARLKNPERGYDPLIDVKGLPAWPGHPKFEQLEEGEALRAGKVDLESYWNGWKPVAQRELRAGRDFDHLVFAISIGAVPYLCKELLEANPAWKHMVEKVTTVQTQTMQLWMNRSTTDMGWDIEFKNPTDTVIGATYLNPLDGQVDFTHLLKWEDWPADSAPQSLWYFSGAMAEYEAPPPFEDTAYPARAYARVQAQCVQYLQASMGPLLPKATTNVISPPGDPMGLDFSVLRTDPARPAEGVQRFNQQFWRANIDPTESYVTSPPGSTAARLKAWGTGFANLSIAGDWIYTGLNVGSVEGAVMGGRLASFAVSGYPALTDIVGFPASQGPV</sequence>
<dbReference type="InterPro" id="IPR050464">
    <property type="entry name" value="Zeta_carotene_desat/Oxidored"/>
</dbReference>
<dbReference type="RefSeq" id="WP_313866727.1">
    <property type="nucleotide sequence ID" value="NZ_CP132507.1"/>
</dbReference>
<dbReference type="SUPFAM" id="SSF51905">
    <property type="entry name" value="FAD/NAD(P)-binding domain"/>
    <property type="match status" value="1"/>
</dbReference>
<dbReference type="PANTHER" id="PTHR42923:SF46">
    <property type="entry name" value="AMINE OXIDASE"/>
    <property type="match status" value="1"/>
</dbReference>
<dbReference type="Gene3D" id="3.50.50.60">
    <property type="entry name" value="FAD/NAD(P)-binding domain"/>
    <property type="match status" value="1"/>
</dbReference>